<organism evidence="9 10">
    <name type="scientific">Gordonia pseudamarae</name>
    <dbReference type="NCBI Taxonomy" id="2831662"/>
    <lineage>
        <taxon>Bacteria</taxon>
        <taxon>Bacillati</taxon>
        <taxon>Actinomycetota</taxon>
        <taxon>Actinomycetes</taxon>
        <taxon>Mycobacteriales</taxon>
        <taxon>Gordoniaceae</taxon>
        <taxon>Gordonia</taxon>
    </lineage>
</organism>
<feature type="transmembrane region" description="Helical" evidence="7">
    <location>
        <begin position="182"/>
        <end position="202"/>
    </location>
</feature>
<feature type="domain" description="Membrane transport protein MMPL" evidence="8">
    <location>
        <begin position="46"/>
        <end position="366"/>
    </location>
</feature>
<evidence type="ECO:0000259" key="8">
    <source>
        <dbReference type="Pfam" id="PF03176"/>
    </source>
</evidence>
<keyword evidence="3 7" id="KW-0812">Transmembrane</keyword>
<accession>A0ABX6ILT5</accession>
<feature type="region of interest" description="Disordered" evidence="6">
    <location>
        <begin position="713"/>
        <end position="736"/>
    </location>
</feature>
<sequence length="736" mass="76292">MLNSLAGWSVRHRWMVVGGWVAAVVSCIILAGAFGGDSITDFADDDRTESGRALATMNAAGGGSAADEARVVFAVDPSVAGGIDNAEVRAEVDALRERITEIDPTTRMADLYATGLSRNVAISPDRRVAYTTLTVESDSDNERNALVEKIKDTATEFDADGVRLSFAGDWFADVAPAGVGEAIGLGLAMIILLIAFGTVVAAGLPLLTALFGVGVGASILILLQNVIETPDFAVSLAAMLGIGVGIDYALLILTRFRSALADGHDVPEAIISAMNTAGRAVVFAGATVTIAIAGLLTQGGVIGPTMTLAGCAGVLAVLVAALTLLPALLAIVGTRVNRLAVPGLRTTPGSEGALAQRWSKIVQRHPYLGVLSALIILGIMLIPAYDLHLGFGDAGNRATSDTTRIAYDDLARGFGDGSNGPLFLVAELPDNPDNGDKLAALAAELDTTDGVASVSPPIGVGSVDGNEVTMLIVTPTTGPQEAATLDLVHHIRDDIVPSSGLPIEMTGATVGGSDFAELTLQRLPLMVAVVLACSFILLALAFRSLVVPVKAIIMNLLSLGASFGVIVAVFQWGWGMELIGVGKVGPTEAWVPIVLFAVAFGLAMDYEVFLVSRIRERFLTTGNPTTSVTEGLAATARVITAAAAIMVCVFASFIFFDDRGLKAMGLGLAVAVFVDATVVRMLLVPSTMEILGRHNWYWPSWLNWVPRVDGMHGSGDDGGKPGPLIGTGSDSAGSPK</sequence>
<reference evidence="9" key="1">
    <citation type="journal article" date="2021" name="Nat. Microbiol.">
        <title>Cocultivation of an ultrasmall environmental parasitic bacterium with lytic ability against bacteria associated with wastewater foams.</title>
        <authorList>
            <person name="Batinovic S."/>
            <person name="Rose J.J.A."/>
            <person name="Ratcliffe J."/>
            <person name="Seviour R.J."/>
            <person name="Petrovski S."/>
        </authorList>
    </citation>
    <scope>NUCLEOTIDE SEQUENCE</scope>
    <source>
        <strain evidence="9">CON9</strain>
    </source>
</reference>
<feature type="transmembrane region" description="Helical" evidence="7">
    <location>
        <begin position="280"/>
        <end position="301"/>
    </location>
</feature>
<feature type="transmembrane region" description="Helical" evidence="7">
    <location>
        <begin position="554"/>
        <end position="574"/>
    </location>
</feature>
<feature type="domain" description="Membrane transport protein MMPL" evidence="8">
    <location>
        <begin position="438"/>
        <end position="700"/>
    </location>
</feature>
<dbReference type="Proteomes" id="UP001059836">
    <property type="component" value="Chromosome"/>
</dbReference>
<evidence type="ECO:0000256" key="4">
    <source>
        <dbReference type="ARBA" id="ARBA00022989"/>
    </source>
</evidence>
<feature type="transmembrane region" description="Helical" evidence="7">
    <location>
        <begin position="209"/>
        <end position="227"/>
    </location>
</feature>
<gene>
    <name evidence="9" type="ORF">GII31_16050</name>
</gene>
<dbReference type="InterPro" id="IPR050545">
    <property type="entry name" value="Mycobact_MmpL"/>
</dbReference>
<keyword evidence="2" id="KW-1003">Cell membrane</keyword>
<keyword evidence="10" id="KW-1185">Reference proteome</keyword>
<evidence type="ECO:0000256" key="6">
    <source>
        <dbReference type="SAM" id="MobiDB-lite"/>
    </source>
</evidence>
<feature type="transmembrane region" description="Helical" evidence="7">
    <location>
        <begin position="662"/>
        <end position="683"/>
    </location>
</feature>
<evidence type="ECO:0000313" key="10">
    <source>
        <dbReference type="Proteomes" id="UP001059836"/>
    </source>
</evidence>
<evidence type="ECO:0000256" key="7">
    <source>
        <dbReference type="SAM" id="Phobius"/>
    </source>
</evidence>
<evidence type="ECO:0000313" key="9">
    <source>
        <dbReference type="EMBL" id="QHN36160.1"/>
    </source>
</evidence>
<feature type="transmembrane region" description="Helical" evidence="7">
    <location>
        <begin position="367"/>
        <end position="385"/>
    </location>
</feature>
<evidence type="ECO:0000256" key="2">
    <source>
        <dbReference type="ARBA" id="ARBA00022475"/>
    </source>
</evidence>
<name>A0ABX6ILT5_9ACTN</name>
<keyword evidence="5 7" id="KW-0472">Membrane</keyword>
<dbReference type="PANTHER" id="PTHR33406">
    <property type="entry name" value="MEMBRANE PROTEIN MJ1562-RELATED"/>
    <property type="match status" value="1"/>
</dbReference>
<dbReference type="InterPro" id="IPR004869">
    <property type="entry name" value="MMPL_dom"/>
</dbReference>
<evidence type="ECO:0000256" key="5">
    <source>
        <dbReference type="ARBA" id="ARBA00023136"/>
    </source>
</evidence>
<evidence type="ECO:0000256" key="1">
    <source>
        <dbReference type="ARBA" id="ARBA00004651"/>
    </source>
</evidence>
<evidence type="ECO:0000256" key="3">
    <source>
        <dbReference type="ARBA" id="ARBA00022692"/>
    </source>
</evidence>
<feature type="transmembrane region" description="Helical" evidence="7">
    <location>
        <begin position="632"/>
        <end position="656"/>
    </location>
</feature>
<feature type="transmembrane region" description="Helical" evidence="7">
    <location>
        <begin position="523"/>
        <end position="542"/>
    </location>
</feature>
<dbReference type="EMBL" id="CP045809">
    <property type="protein sequence ID" value="QHN36160.1"/>
    <property type="molecule type" value="Genomic_DNA"/>
</dbReference>
<dbReference type="SUPFAM" id="SSF82866">
    <property type="entry name" value="Multidrug efflux transporter AcrB transmembrane domain"/>
    <property type="match status" value="2"/>
</dbReference>
<feature type="transmembrane region" description="Helical" evidence="7">
    <location>
        <begin position="233"/>
        <end position="253"/>
    </location>
</feature>
<protein>
    <submittedName>
        <fullName evidence="9">MMPL family transporter</fullName>
    </submittedName>
</protein>
<feature type="transmembrane region" description="Helical" evidence="7">
    <location>
        <begin position="12"/>
        <end position="34"/>
    </location>
</feature>
<dbReference type="PANTHER" id="PTHR33406:SF13">
    <property type="entry name" value="MEMBRANE PROTEIN YDFJ"/>
    <property type="match status" value="1"/>
</dbReference>
<proteinExistence type="predicted"/>
<feature type="transmembrane region" description="Helical" evidence="7">
    <location>
        <begin position="589"/>
        <end position="611"/>
    </location>
</feature>
<keyword evidence="4 7" id="KW-1133">Transmembrane helix</keyword>
<comment type="subcellular location">
    <subcellularLocation>
        <location evidence="1">Cell membrane</location>
        <topology evidence="1">Multi-pass membrane protein</topology>
    </subcellularLocation>
</comment>
<dbReference type="Pfam" id="PF03176">
    <property type="entry name" value="MMPL"/>
    <property type="match status" value="2"/>
</dbReference>
<dbReference type="Gene3D" id="1.20.1640.10">
    <property type="entry name" value="Multidrug efflux transporter AcrB transmembrane domain"/>
    <property type="match status" value="2"/>
</dbReference>
<feature type="transmembrane region" description="Helical" evidence="7">
    <location>
        <begin position="307"/>
        <end position="332"/>
    </location>
</feature>